<accession>A0A250KGB1</accession>
<keyword evidence="8 12" id="KW-0472">Membrane</keyword>
<dbReference type="PROSITE" id="PS00171">
    <property type="entry name" value="TIM_1"/>
    <property type="match status" value="1"/>
</dbReference>
<keyword evidence="10 11" id="KW-0413">Isomerase</keyword>
<feature type="binding site" evidence="11">
    <location>
        <position position="633"/>
    </location>
    <ligand>
        <name>substrate</name>
    </ligand>
</feature>
<gene>
    <name evidence="11" type="primary">tpiA</name>
    <name evidence="14" type="ORF">PMEL1_00510</name>
</gene>
<keyword evidence="7 12" id="KW-1133">Transmembrane helix</keyword>
<dbReference type="PANTHER" id="PTHR21139:SF42">
    <property type="entry name" value="TRIOSEPHOSPHATE ISOMERASE"/>
    <property type="match status" value="1"/>
</dbReference>
<dbReference type="NCBIfam" id="NF045576">
    <property type="entry name" value="BT_3928_fam"/>
    <property type="match status" value="1"/>
</dbReference>
<dbReference type="Pfam" id="PF00121">
    <property type="entry name" value="TIM"/>
    <property type="match status" value="1"/>
</dbReference>
<evidence type="ECO:0000256" key="7">
    <source>
        <dbReference type="ARBA" id="ARBA00022989"/>
    </source>
</evidence>
<feature type="binding site" evidence="11">
    <location>
        <begin position="468"/>
        <end position="470"/>
    </location>
    <ligand>
        <name>substrate</name>
    </ligand>
</feature>
<feature type="transmembrane region" description="Helical" evidence="12">
    <location>
        <begin position="60"/>
        <end position="82"/>
    </location>
</feature>
<evidence type="ECO:0000256" key="4">
    <source>
        <dbReference type="ARBA" id="ARBA00022432"/>
    </source>
</evidence>
<comment type="similarity">
    <text evidence="3 11">Belongs to the triosephosphate isomerase family.</text>
</comment>
<organism evidence="14 15">
    <name type="scientific">Prevotella melaninogenica</name>
    <dbReference type="NCBI Taxonomy" id="28132"/>
    <lineage>
        <taxon>Bacteria</taxon>
        <taxon>Pseudomonadati</taxon>
        <taxon>Bacteroidota</taxon>
        <taxon>Bacteroidia</taxon>
        <taxon>Bacteroidales</taxon>
        <taxon>Prevotellaceae</taxon>
        <taxon>Prevotella</taxon>
    </lineage>
</organism>
<dbReference type="Pfam" id="PF07291">
    <property type="entry name" value="MauE"/>
    <property type="match status" value="1"/>
</dbReference>
<dbReference type="GO" id="GO:0030416">
    <property type="term" value="P:methylamine metabolic process"/>
    <property type="evidence" value="ECO:0007669"/>
    <property type="project" value="InterPro"/>
</dbReference>
<evidence type="ECO:0000256" key="6">
    <source>
        <dbReference type="ARBA" id="ARBA00022692"/>
    </source>
</evidence>
<evidence type="ECO:0000256" key="5">
    <source>
        <dbReference type="ARBA" id="ARBA00022490"/>
    </source>
</evidence>
<comment type="catalytic activity">
    <reaction evidence="11">
        <text>D-glyceraldehyde 3-phosphate = dihydroxyacetone phosphate</text>
        <dbReference type="Rhea" id="RHEA:18585"/>
        <dbReference type="ChEBI" id="CHEBI:57642"/>
        <dbReference type="ChEBI" id="CHEBI:59776"/>
        <dbReference type="EC" id="5.3.1.1"/>
    </reaction>
</comment>
<keyword evidence="6 12" id="KW-0812">Transmembrane</keyword>
<comment type="pathway">
    <text evidence="11">Carbohydrate biosynthesis; gluconeogenesis.</text>
</comment>
<dbReference type="InterPro" id="IPR013785">
    <property type="entry name" value="Aldolase_TIM"/>
</dbReference>
<reference evidence="14 15" key="1">
    <citation type="submission" date="2017-05" db="EMBL/GenBank/DDBJ databases">
        <title>whole genome sequence of Prevotella melaninogenica GAI 07411.</title>
        <authorList>
            <person name="Kondo Y."/>
            <person name="Hoshino T."/>
        </authorList>
    </citation>
    <scope>NUCLEOTIDE SEQUENCE [LARGE SCALE GENOMIC DNA]</scope>
    <source>
        <strain evidence="14 15">GAI 07411</strain>
    </source>
</reference>
<evidence type="ECO:0000256" key="11">
    <source>
        <dbReference type="HAMAP-Rule" id="MF_00147"/>
    </source>
</evidence>
<feature type="active site" description="Electrophile" evidence="11">
    <location>
        <position position="555"/>
    </location>
</feature>
<dbReference type="InterPro" id="IPR035990">
    <property type="entry name" value="TIM_sf"/>
</dbReference>
<dbReference type="InterPro" id="IPR000652">
    <property type="entry name" value="Triosephosphate_isomerase"/>
</dbReference>
<dbReference type="GO" id="GO:0019563">
    <property type="term" value="P:glycerol catabolic process"/>
    <property type="evidence" value="ECO:0007669"/>
    <property type="project" value="TreeGrafter"/>
</dbReference>
<comment type="pathway">
    <text evidence="2 11">Carbohydrate degradation; glycolysis; D-glyceraldehyde 3-phosphate from glycerone phosphate: step 1/1.</text>
</comment>
<name>A0A250KGB1_9BACT</name>
<feature type="active site" description="Proton acceptor" evidence="11">
    <location>
        <position position="627"/>
    </location>
</feature>
<dbReference type="EC" id="5.3.1.1" evidence="11"/>
<feature type="transmembrane region" description="Helical" evidence="12">
    <location>
        <begin position="161"/>
        <end position="182"/>
    </location>
</feature>
<sequence length="712" mass="80232">MEQSNYMNKIKSILVNFSRALLALTFIFSGFVKAIDPLGSQYKIAEYLEAVQLSAYIPDWAQLMLSVGLAAIEFTLGVMLLLAIRRRLASKLSLIIMVVMTLVTLWLTVSNPIQDCGCFGDAIHLTNTQTFIKNLILLIAAFILARWPLYQIRFVSKTNQWIAFYFTIVFIFTASILSLYHLPIFDFRPYYIGQNIKKAMEIPEGAKQTTYKTTFICEKDGVTKEFTENDYPYDDSTWVFKDTHQEILEKGYEPPIHDFSITDEKTGEDLTDSILTKDGYTFLLVAPVLERADDSNFGEIDAIYEYAKENGYGFYGLTASTDKAVKHWRDITGAEYPFYTTDGTTLKTIIRSNPGLVLLYKGTIINKWSHNALPKQAELNAPLSLIEAGREPENKTWTKIVLILICYIFPLTLLIVADRIWSWTRWVRKREEWLKQKEEWILQKEQSNKLYQLLKRKRQMRKKIVAGNWKMNETLQEGIALAKEINDSLKAEKPNCDVVICTPFIHLASVAQVLDAEGVALGAENCADKEKGAYTGEVSAAMVKSTGAQYVILGHSERRQYYGETAEILKEKVQLALANGLKVIFCCGETLEEREAEKQNEVVKAELEGSVFHLSAEEWKNIILAYEPIWAIGTGKTATSDQAQEMLAYIRSIVAEKYGKEAAEETSILYGGSCNASNAAELFGKADIDGGLIGGASLKAADFKGIIDAWKK</sequence>
<comment type="subcellular location">
    <subcellularLocation>
        <location evidence="11">Cytoplasm</location>
    </subcellularLocation>
    <subcellularLocation>
        <location evidence="1">Membrane</location>
        <topology evidence="1">Multi-pass membrane protein</topology>
    </subcellularLocation>
</comment>
<comment type="function">
    <text evidence="11">Involved in the gluconeogenesis. Catalyzes stereospecifically the conversion of dihydroxyacetone phosphate (DHAP) to D-glyceraldehyde-3-phosphate (G3P).</text>
</comment>
<dbReference type="FunFam" id="3.20.20.70:FF:000016">
    <property type="entry name" value="Triosephosphate isomerase"/>
    <property type="match status" value="1"/>
</dbReference>
<evidence type="ECO:0000256" key="1">
    <source>
        <dbReference type="ARBA" id="ARBA00004141"/>
    </source>
</evidence>
<comment type="subunit">
    <text evidence="11">Homodimer.</text>
</comment>
<dbReference type="InterPro" id="IPR009908">
    <property type="entry name" value="Methylamine_util_MauE"/>
</dbReference>
<evidence type="ECO:0000256" key="10">
    <source>
        <dbReference type="ARBA" id="ARBA00023235"/>
    </source>
</evidence>
<dbReference type="PROSITE" id="PS51440">
    <property type="entry name" value="TIM_2"/>
    <property type="match status" value="1"/>
</dbReference>
<dbReference type="GO" id="GO:0005829">
    <property type="term" value="C:cytosol"/>
    <property type="evidence" value="ECO:0007669"/>
    <property type="project" value="TreeGrafter"/>
</dbReference>
<feature type="transmembrane region" description="Helical" evidence="12">
    <location>
        <begin position="131"/>
        <end position="149"/>
    </location>
</feature>
<dbReference type="GO" id="GO:0016020">
    <property type="term" value="C:membrane"/>
    <property type="evidence" value="ECO:0007669"/>
    <property type="project" value="UniProtKB-SubCell"/>
</dbReference>
<proteinExistence type="inferred from homology"/>
<dbReference type="Gene3D" id="3.20.20.70">
    <property type="entry name" value="Aldolase class I"/>
    <property type="match status" value="1"/>
</dbReference>
<dbReference type="HAMAP" id="MF_00147_B">
    <property type="entry name" value="TIM_B"/>
    <property type="match status" value="1"/>
</dbReference>
<evidence type="ECO:0000313" key="15">
    <source>
        <dbReference type="Proteomes" id="UP000267517"/>
    </source>
</evidence>
<dbReference type="EMBL" id="AP018049">
    <property type="protein sequence ID" value="BBA28606.1"/>
    <property type="molecule type" value="Genomic_DNA"/>
</dbReference>
<feature type="binding site" evidence="11">
    <location>
        <position position="673"/>
    </location>
    <ligand>
        <name>substrate</name>
    </ligand>
</feature>
<dbReference type="Proteomes" id="UP000267517">
    <property type="component" value="Chromosome I"/>
</dbReference>
<dbReference type="UniPathway" id="UPA00109">
    <property type="reaction ID" value="UER00189"/>
</dbReference>
<evidence type="ECO:0000256" key="12">
    <source>
        <dbReference type="SAM" id="Phobius"/>
    </source>
</evidence>
<feature type="domain" description="Methylamine utilisation protein MauE" evidence="13">
    <location>
        <begin position="12"/>
        <end position="144"/>
    </location>
</feature>
<keyword evidence="9 11" id="KW-0324">Glycolysis</keyword>
<dbReference type="GO" id="GO:0006096">
    <property type="term" value="P:glycolytic process"/>
    <property type="evidence" value="ECO:0007669"/>
    <property type="project" value="UniProtKB-UniRule"/>
</dbReference>
<evidence type="ECO:0000256" key="8">
    <source>
        <dbReference type="ARBA" id="ARBA00023136"/>
    </source>
</evidence>
<dbReference type="GO" id="GO:0004807">
    <property type="term" value="F:triose-phosphate isomerase activity"/>
    <property type="evidence" value="ECO:0007669"/>
    <property type="project" value="UniProtKB-UniRule"/>
</dbReference>
<dbReference type="InterPro" id="IPR022896">
    <property type="entry name" value="TrioseP_Isoase_bac/euk"/>
</dbReference>
<dbReference type="InterPro" id="IPR020861">
    <property type="entry name" value="Triosephosphate_isomerase_AS"/>
</dbReference>
<dbReference type="SUPFAM" id="SSF51351">
    <property type="entry name" value="Triosephosphate isomerase (TIM)"/>
    <property type="match status" value="1"/>
</dbReference>
<protein>
    <recommendedName>
        <fullName evidence="11">Triosephosphate isomerase</fullName>
        <shortName evidence="11">TIM</shortName>
        <shortName evidence="11">TPI</shortName>
        <ecNumber evidence="11">5.3.1.1</ecNumber>
    </recommendedName>
    <alternativeName>
        <fullName evidence="11">Triose-phosphate isomerase</fullName>
    </alternativeName>
</protein>
<evidence type="ECO:0000256" key="2">
    <source>
        <dbReference type="ARBA" id="ARBA00004680"/>
    </source>
</evidence>
<keyword evidence="4 11" id="KW-0312">Gluconeogenesis</keyword>
<evidence type="ECO:0000256" key="9">
    <source>
        <dbReference type="ARBA" id="ARBA00023152"/>
    </source>
</evidence>
<evidence type="ECO:0000256" key="3">
    <source>
        <dbReference type="ARBA" id="ARBA00007422"/>
    </source>
</evidence>
<dbReference type="NCBIfam" id="TIGR00419">
    <property type="entry name" value="tim"/>
    <property type="match status" value="1"/>
</dbReference>
<feature type="binding site" evidence="11">
    <location>
        <begin position="694"/>
        <end position="695"/>
    </location>
    <ligand>
        <name>substrate</name>
    </ligand>
</feature>
<dbReference type="PANTHER" id="PTHR21139">
    <property type="entry name" value="TRIOSEPHOSPHATE ISOMERASE"/>
    <property type="match status" value="1"/>
</dbReference>
<evidence type="ECO:0000313" key="14">
    <source>
        <dbReference type="EMBL" id="BBA28606.1"/>
    </source>
</evidence>
<feature type="transmembrane region" description="Helical" evidence="12">
    <location>
        <begin position="94"/>
        <end position="111"/>
    </location>
</feature>
<keyword evidence="5 11" id="KW-0963">Cytoplasm</keyword>
<dbReference type="GO" id="GO:0046166">
    <property type="term" value="P:glyceraldehyde-3-phosphate biosynthetic process"/>
    <property type="evidence" value="ECO:0007669"/>
    <property type="project" value="TreeGrafter"/>
</dbReference>
<dbReference type="AlphaFoldDB" id="A0A250KGB1"/>
<dbReference type="UniPathway" id="UPA00138"/>
<evidence type="ECO:0000259" key="13">
    <source>
        <dbReference type="Pfam" id="PF07291"/>
    </source>
</evidence>
<dbReference type="GO" id="GO:0006094">
    <property type="term" value="P:gluconeogenesis"/>
    <property type="evidence" value="ECO:0007669"/>
    <property type="project" value="UniProtKB-UniRule"/>
</dbReference>
<dbReference type="CDD" id="cd00311">
    <property type="entry name" value="TIM"/>
    <property type="match status" value="1"/>
</dbReference>